<dbReference type="GO" id="GO:0006508">
    <property type="term" value="P:proteolysis"/>
    <property type="evidence" value="ECO:0007669"/>
    <property type="project" value="UniProtKB-KW"/>
</dbReference>
<keyword evidence="2" id="KW-0645">Protease</keyword>
<dbReference type="SUPFAM" id="SSF50156">
    <property type="entry name" value="PDZ domain-like"/>
    <property type="match status" value="1"/>
</dbReference>
<evidence type="ECO:0000313" key="6">
    <source>
        <dbReference type="Proteomes" id="UP000177247"/>
    </source>
</evidence>
<protein>
    <recommendedName>
        <fullName evidence="4">PDZ domain-containing protein</fullName>
    </recommendedName>
</protein>
<dbReference type="Proteomes" id="UP000177247">
    <property type="component" value="Unassembled WGS sequence"/>
</dbReference>
<dbReference type="Gene3D" id="2.30.42.10">
    <property type="match status" value="1"/>
</dbReference>
<dbReference type="AlphaFoldDB" id="A0A1G2FL63"/>
<dbReference type="PANTHER" id="PTHR43343">
    <property type="entry name" value="PEPTIDASE S12"/>
    <property type="match status" value="1"/>
</dbReference>
<evidence type="ECO:0000313" key="5">
    <source>
        <dbReference type="EMBL" id="OGZ38542.1"/>
    </source>
</evidence>
<organism evidence="5 6">
    <name type="scientific">Candidatus Portnoybacteria bacterium RIFCSPHIGHO2_12_FULL_40_11</name>
    <dbReference type="NCBI Taxonomy" id="1801998"/>
    <lineage>
        <taxon>Bacteria</taxon>
        <taxon>Candidatus Portnoyibacteriota</taxon>
    </lineage>
</organism>
<dbReference type="InterPro" id="IPR009003">
    <property type="entry name" value="Peptidase_S1_PA"/>
</dbReference>
<evidence type="ECO:0000259" key="4">
    <source>
        <dbReference type="Pfam" id="PF13180"/>
    </source>
</evidence>
<dbReference type="InterPro" id="IPR001940">
    <property type="entry name" value="Peptidase_S1C"/>
</dbReference>
<dbReference type="InterPro" id="IPR043504">
    <property type="entry name" value="Peptidase_S1_PA_chymotrypsin"/>
</dbReference>
<evidence type="ECO:0000256" key="1">
    <source>
        <dbReference type="ARBA" id="ARBA00010541"/>
    </source>
</evidence>
<proteinExistence type="inferred from homology"/>
<dbReference type="InterPro" id="IPR051201">
    <property type="entry name" value="Chloro_Bact_Ser_Proteases"/>
</dbReference>
<dbReference type="PANTHER" id="PTHR43343:SF3">
    <property type="entry name" value="PROTEASE DO-LIKE 8, CHLOROPLASTIC"/>
    <property type="match status" value="1"/>
</dbReference>
<name>A0A1G2FL63_9BACT</name>
<dbReference type="Pfam" id="PF13365">
    <property type="entry name" value="Trypsin_2"/>
    <property type="match status" value="1"/>
</dbReference>
<comment type="similarity">
    <text evidence="1">Belongs to the peptidase S1C family.</text>
</comment>
<dbReference type="SUPFAM" id="SSF50494">
    <property type="entry name" value="Trypsin-like serine proteases"/>
    <property type="match status" value="1"/>
</dbReference>
<sequence length="354" mass="38784">MQKSPVVEAVKKVSPAVVSITISKDLPKIRKYYIQPFDEYLGPYGPPITQYRQEGRQRIKIGGGSGFFVFPEGIILTNRHVVVSPDVDYTVITSDEKEYQAEVLARDSVNDIAIIKIKNPKEKKFPTLELGDSSKIELGQDVIAIGNALGAFQNTVSTGVISGLSRFITAASSLGQFQELRGLVQTDAAINPGNSGGPLVDLDGKVVGINAAIVLGAQNIGFALPINNAKKDLEDLKKHGRIVQPFLGVRYILINKELRESFEEKYRIRLPVDYGALVIREPGQGDPAVVTGSPADKAGLIENDIVLEFDKKKINEKNPLQHLIHDRKVGDVVEVKILRGDKIGTAKLKLEERK</sequence>
<dbReference type="Pfam" id="PF13180">
    <property type="entry name" value="PDZ_2"/>
    <property type="match status" value="1"/>
</dbReference>
<dbReference type="Gene3D" id="2.40.10.10">
    <property type="entry name" value="Trypsin-like serine proteases"/>
    <property type="match status" value="2"/>
</dbReference>
<feature type="domain" description="PDZ" evidence="4">
    <location>
        <begin position="256"/>
        <end position="350"/>
    </location>
</feature>
<evidence type="ECO:0000256" key="2">
    <source>
        <dbReference type="ARBA" id="ARBA00022670"/>
    </source>
</evidence>
<dbReference type="GO" id="GO:0004252">
    <property type="term" value="F:serine-type endopeptidase activity"/>
    <property type="evidence" value="ECO:0007669"/>
    <property type="project" value="InterPro"/>
</dbReference>
<gene>
    <name evidence="5" type="ORF">A3E90_01985</name>
</gene>
<dbReference type="InterPro" id="IPR036034">
    <property type="entry name" value="PDZ_sf"/>
</dbReference>
<evidence type="ECO:0000256" key="3">
    <source>
        <dbReference type="ARBA" id="ARBA00022801"/>
    </source>
</evidence>
<reference evidence="5 6" key="1">
    <citation type="journal article" date="2016" name="Nat. Commun.">
        <title>Thousands of microbial genomes shed light on interconnected biogeochemical processes in an aquifer system.</title>
        <authorList>
            <person name="Anantharaman K."/>
            <person name="Brown C.T."/>
            <person name="Hug L.A."/>
            <person name="Sharon I."/>
            <person name="Castelle C.J."/>
            <person name="Probst A.J."/>
            <person name="Thomas B.C."/>
            <person name="Singh A."/>
            <person name="Wilkins M.J."/>
            <person name="Karaoz U."/>
            <person name="Brodie E.L."/>
            <person name="Williams K.H."/>
            <person name="Hubbard S.S."/>
            <person name="Banfield J.F."/>
        </authorList>
    </citation>
    <scope>NUCLEOTIDE SEQUENCE [LARGE SCALE GENOMIC DNA]</scope>
</reference>
<accession>A0A1G2FL63</accession>
<comment type="caution">
    <text evidence="5">The sequence shown here is derived from an EMBL/GenBank/DDBJ whole genome shotgun (WGS) entry which is preliminary data.</text>
</comment>
<dbReference type="InterPro" id="IPR001478">
    <property type="entry name" value="PDZ"/>
</dbReference>
<dbReference type="PRINTS" id="PR00834">
    <property type="entry name" value="PROTEASES2C"/>
</dbReference>
<dbReference type="EMBL" id="MHNC01000023">
    <property type="protein sequence ID" value="OGZ38542.1"/>
    <property type="molecule type" value="Genomic_DNA"/>
</dbReference>
<keyword evidence="3" id="KW-0378">Hydrolase</keyword>